<evidence type="ECO:0000313" key="3">
    <source>
        <dbReference type="Proteomes" id="UP000177418"/>
    </source>
</evidence>
<reference evidence="2 3" key="1">
    <citation type="journal article" date="2016" name="Nat. Commun.">
        <title>Thousands of microbial genomes shed light on interconnected biogeochemical processes in an aquifer system.</title>
        <authorList>
            <person name="Anantharaman K."/>
            <person name="Brown C.T."/>
            <person name="Hug L.A."/>
            <person name="Sharon I."/>
            <person name="Castelle C.J."/>
            <person name="Probst A.J."/>
            <person name="Thomas B.C."/>
            <person name="Singh A."/>
            <person name="Wilkins M.J."/>
            <person name="Karaoz U."/>
            <person name="Brodie E.L."/>
            <person name="Williams K.H."/>
            <person name="Hubbard S.S."/>
            <person name="Banfield J.F."/>
        </authorList>
    </citation>
    <scope>NUCLEOTIDE SEQUENCE [LARGE SCALE GENOMIC DNA]</scope>
</reference>
<dbReference type="Pfam" id="PF04070">
    <property type="entry name" value="DUF378"/>
    <property type="match status" value="1"/>
</dbReference>
<dbReference type="PANTHER" id="PTHR37304">
    <property type="entry name" value="MEMBRANE PROTEIN-RELATED"/>
    <property type="match status" value="1"/>
</dbReference>
<organism evidence="2 3">
    <name type="scientific">Candidatus Roizmanbacteria bacterium RIFCSPLOWO2_02_FULL_36_11</name>
    <dbReference type="NCBI Taxonomy" id="1802071"/>
    <lineage>
        <taxon>Bacteria</taxon>
        <taxon>Candidatus Roizmaniibacteriota</taxon>
    </lineage>
</organism>
<dbReference type="EMBL" id="MGAV01000012">
    <property type="protein sequence ID" value="OGK55038.1"/>
    <property type="molecule type" value="Genomic_DNA"/>
</dbReference>
<keyword evidence="1" id="KW-0472">Membrane</keyword>
<protein>
    <recommendedName>
        <fullName evidence="4">DUF378 domain-containing protein</fullName>
    </recommendedName>
</protein>
<proteinExistence type="predicted"/>
<name>A0A1F7JHF8_9BACT</name>
<dbReference type="Proteomes" id="UP000177418">
    <property type="component" value="Unassembled WGS sequence"/>
</dbReference>
<feature type="transmembrane region" description="Helical" evidence="1">
    <location>
        <begin position="46"/>
        <end position="65"/>
    </location>
</feature>
<dbReference type="InterPro" id="IPR007211">
    <property type="entry name" value="DUF378"/>
</dbReference>
<evidence type="ECO:0008006" key="4">
    <source>
        <dbReference type="Google" id="ProtNLM"/>
    </source>
</evidence>
<evidence type="ECO:0000313" key="2">
    <source>
        <dbReference type="EMBL" id="OGK55038.1"/>
    </source>
</evidence>
<feature type="transmembrane region" description="Helical" evidence="1">
    <location>
        <begin position="12"/>
        <end position="40"/>
    </location>
</feature>
<evidence type="ECO:0000256" key="1">
    <source>
        <dbReference type="SAM" id="Phobius"/>
    </source>
</evidence>
<keyword evidence="1" id="KW-0812">Transmembrane</keyword>
<accession>A0A1F7JHF8</accession>
<gene>
    <name evidence="2" type="ORF">A3H78_01005</name>
</gene>
<keyword evidence="1" id="KW-1133">Transmembrane helix</keyword>
<dbReference type="AlphaFoldDB" id="A0A1F7JHF8"/>
<comment type="caution">
    <text evidence="2">The sequence shown here is derived from an EMBL/GenBank/DDBJ whole genome shotgun (WGS) entry which is preliminary data.</text>
</comment>
<dbReference type="PANTHER" id="PTHR37304:SF1">
    <property type="entry name" value="MEMBRANE PROTEIN"/>
    <property type="match status" value="1"/>
</dbReference>
<sequence>MNNKQLLHIVTYALVIVGALNWGLLALLNINLVNMILGAYPTVEKLVYMLVGLSALYDIFIHKNICKLCEKMMK</sequence>